<evidence type="ECO:0000313" key="1">
    <source>
        <dbReference type="EMBL" id="CAF1571522.1"/>
    </source>
</evidence>
<comment type="caution">
    <text evidence="1">The sequence shown here is derived from an EMBL/GenBank/DDBJ whole genome shotgun (WGS) entry which is preliminary data.</text>
</comment>
<sequence>MAALFCLEPSADYCDDHDDLEKSNANNKKDCEHVKTILNQCKYIVSLPRKDTFGKCTYEIGYHTAHESIEVVQTFCDIHTQGSTHLKSFSTTSLKQNYDERTKSSLSAVFQLAVQTAVAISDPLVKDSQTTISSLKDWVKANYSDKNHRRAADYKWELKEAHEPVEKCKRKVDNKTKQWNRQIKDLNRLKTKMNCATERNRSSLIEKQEISKQLCEIIENQLVVLDQNLRREERKYRHEAAKILSTCQDIQVRQLSEINEILKRFIQAVKEINIGKSINNSSQHQVAGRLQTKTVQEHTVRQTLYVANQSTRRQRTVAQEETAV</sequence>
<protein>
    <submittedName>
        <fullName evidence="1">Uncharacterized protein</fullName>
    </submittedName>
</protein>
<gene>
    <name evidence="1" type="ORF">GPM918_LOCUS40431</name>
    <name evidence="2" type="ORF">SRO942_LOCUS41373</name>
</gene>
<dbReference type="AlphaFoldDB" id="A0A815YMC6"/>
<proteinExistence type="predicted"/>
<dbReference type="EMBL" id="CAJOBC010095767">
    <property type="protein sequence ID" value="CAF4435023.1"/>
    <property type="molecule type" value="Genomic_DNA"/>
</dbReference>
<dbReference type="EMBL" id="CAJNOQ010029931">
    <property type="protein sequence ID" value="CAF1571522.1"/>
    <property type="molecule type" value="Genomic_DNA"/>
</dbReference>
<dbReference type="InterPro" id="IPR027267">
    <property type="entry name" value="AH/BAR_dom_sf"/>
</dbReference>
<accession>A0A815YMC6</accession>
<evidence type="ECO:0000313" key="3">
    <source>
        <dbReference type="Proteomes" id="UP000663829"/>
    </source>
</evidence>
<evidence type="ECO:0000313" key="2">
    <source>
        <dbReference type="EMBL" id="CAF4435023.1"/>
    </source>
</evidence>
<dbReference type="Gene3D" id="1.20.1270.60">
    <property type="entry name" value="Arfaptin homology (AH) domain/BAR domain"/>
    <property type="match status" value="1"/>
</dbReference>
<dbReference type="Proteomes" id="UP000681722">
    <property type="component" value="Unassembled WGS sequence"/>
</dbReference>
<keyword evidence="3" id="KW-1185">Reference proteome</keyword>
<organism evidence="1 3">
    <name type="scientific">Didymodactylos carnosus</name>
    <dbReference type="NCBI Taxonomy" id="1234261"/>
    <lineage>
        <taxon>Eukaryota</taxon>
        <taxon>Metazoa</taxon>
        <taxon>Spiralia</taxon>
        <taxon>Gnathifera</taxon>
        <taxon>Rotifera</taxon>
        <taxon>Eurotatoria</taxon>
        <taxon>Bdelloidea</taxon>
        <taxon>Philodinida</taxon>
        <taxon>Philodinidae</taxon>
        <taxon>Didymodactylos</taxon>
    </lineage>
</organism>
<reference evidence="1" key="1">
    <citation type="submission" date="2021-02" db="EMBL/GenBank/DDBJ databases">
        <authorList>
            <person name="Nowell W R."/>
        </authorList>
    </citation>
    <scope>NUCLEOTIDE SEQUENCE</scope>
</reference>
<name>A0A815YMC6_9BILA</name>
<dbReference type="Proteomes" id="UP000663829">
    <property type="component" value="Unassembled WGS sequence"/>
</dbReference>